<dbReference type="EMBL" id="KL197727">
    <property type="protein sequence ID" value="KDQ54873.1"/>
    <property type="molecule type" value="Genomic_DNA"/>
</dbReference>
<dbReference type="AlphaFoldDB" id="A0A067PIY7"/>
<dbReference type="HOGENOM" id="CLU_1305031_0_0_1"/>
<protein>
    <submittedName>
        <fullName evidence="1">Uncharacterized protein</fullName>
    </submittedName>
</protein>
<name>A0A067PIY7_9AGAM</name>
<reference evidence="2" key="1">
    <citation type="journal article" date="2014" name="Proc. Natl. Acad. Sci. U.S.A.">
        <title>Extensive sampling of basidiomycete genomes demonstrates inadequacy of the white-rot/brown-rot paradigm for wood decay fungi.</title>
        <authorList>
            <person name="Riley R."/>
            <person name="Salamov A.A."/>
            <person name="Brown D.W."/>
            <person name="Nagy L.G."/>
            <person name="Floudas D."/>
            <person name="Held B.W."/>
            <person name="Levasseur A."/>
            <person name="Lombard V."/>
            <person name="Morin E."/>
            <person name="Otillar R."/>
            <person name="Lindquist E.A."/>
            <person name="Sun H."/>
            <person name="LaButti K.M."/>
            <person name="Schmutz J."/>
            <person name="Jabbour D."/>
            <person name="Luo H."/>
            <person name="Baker S.E."/>
            <person name="Pisabarro A.G."/>
            <person name="Walton J.D."/>
            <person name="Blanchette R.A."/>
            <person name="Henrissat B."/>
            <person name="Martin F."/>
            <person name="Cullen D."/>
            <person name="Hibbett D.S."/>
            <person name="Grigoriev I.V."/>
        </authorList>
    </citation>
    <scope>NUCLEOTIDE SEQUENCE [LARGE SCALE GENOMIC DNA]</scope>
    <source>
        <strain evidence="2">MUCL 33604</strain>
    </source>
</reference>
<dbReference type="Proteomes" id="UP000027265">
    <property type="component" value="Unassembled WGS sequence"/>
</dbReference>
<accession>A0A067PIY7</accession>
<evidence type="ECO:0000313" key="1">
    <source>
        <dbReference type="EMBL" id="KDQ54873.1"/>
    </source>
</evidence>
<organism evidence="1 2">
    <name type="scientific">Jaapia argillacea MUCL 33604</name>
    <dbReference type="NCBI Taxonomy" id="933084"/>
    <lineage>
        <taxon>Eukaryota</taxon>
        <taxon>Fungi</taxon>
        <taxon>Dikarya</taxon>
        <taxon>Basidiomycota</taxon>
        <taxon>Agaricomycotina</taxon>
        <taxon>Agaricomycetes</taxon>
        <taxon>Agaricomycetidae</taxon>
        <taxon>Jaapiales</taxon>
        <taxon>Jaapiaceae</taxon>
        <taxon>Jaapia</taxon>
    </lineage>
</organism>
<evidence type="ECO:0000313" key="2">
    <source>
        <dbReference type="Proteomes" id="UP000027265"/>
    </source>
</evidence>
<gene>
    <name evidence="1" type="ORF">JAAARDRAFT_693331</name>
</gene>
<keyword evidence="2" id="KW-1185">Reference proteome</keyword>
<proteinExistence type="predicted"/>
<sequence length="211" mass="23560">MRNCGTTQVRKHTRAVGAAANLAFLDDAKYNYGISTTARFLSHRSLADSIMHIWNVWYHVHDTDATTVGLTYSTDAEGPAIFDSRTLETPGRKHASIEIARQDFNERPTVNLVPFVVTDNDLNRGPKLNIAETLPSKPPVEERQWMFENAGHAEGKGLADRMICSIREGVCQILPSVTIDNKHSYNPKQEKKLPEFYISMSSDLSVGRSGQ</sequence>
<dbReference type="InParanoid" id="A0A067PIY7"/>